<dbReference type="AlphaFoldDB" id="A0A6J6ASY2"/>
<gene>
    <name evidence="2" type="ORF">UFOPK4201_02161</name>
</gene>
<accession>A0A6J6ASY2</accession>
<evidence type="ECO:0000313" key="2">
    <source>
        <dbReference type="EMBL" id="CAB4373107.1"/>
    </source>
</evidence>
<name>A0A6J6ASY2_9ZZZZ</name>
<proteinExistence type="predicted"/>
<feature type="region of interest" description="Disordered" evidence="1">
    <location>
        <begin position="1"/>
        <end position="24"/>
    </location>
</feature>
<evidence type="ECO:0000256" key="1">
    <source>
        <dbReference type="SAM" id="MobiDB-lite"/>
    </source>
</evidence>
<protein>
    <submittedName>
        <fullName evidence="2">Unannotated protein</fullName>
    </submittedName>
</protein>
<reference evidence="2" key="1">
    <citation type="submission" date="2020-05" db="EMBL/GenBank/DDBJ databases">
        <authorList>
            <person name="Chiriac C."/>
            <person name="Salcher M."/>
            <person name="Ghai R."/>
            <person name="Kavagutti S V."/>
        </authorList>
    </citation>
    <scope>NUCLEOTIDE SEQUENCE</scope>
</reference>
<organism evidence="2">
    <name type="scientific">freshwater metagenome</name>
    <dbReference type="NCBI Taxonomy" id="449393"/>
    <lineage>
        <taxon>unclassified sequences</taxon>
        <taxon>metagenomes</taxon>
        <taxon>ecological metagenomes</taxon>
    </lineage>
</organism>
<feature type="compositionally biased region" description="Basic and acidic residues" evidence="1">
    <location>
        <begin position="1"/>
        <end position="13"/>
    </location>
</feature>
<sequence length="156" mass="16876">MRDIDSLRCERNGGSRNGENPGVPSIGQSVHELNLIGTDAQLFSGDHVQTEQLGIKECWRTSAGNDSACIDDFDVPERSCELAINLRINEFAHDVSRFVVDHWVPNCSAVLDPMKIDWTMSGKGSKIVGPAIVLIHEASGVIGNDECGIATRAVSD</sequence>
<dbReference type="EMBL" id="CAEUNJ010000167">
    <property type="protein sequence ID" value="CAB4373107.1"/>
    <property type="molecule type" value="Genomic_DNA"/>
</dbReference>